<keyword evidence="7" id="KW-1185">Reference proteome</keyword>
<protein>
    <submittedName>
        <fullName evidence="6">Branched-chain amino acid transport system ATP-binding protein</fullName>
    </submittedName>
</protein>
<sequence length="281" mass="29560">MPAPETSPALEVLSVLEVDGITVRYGAHVILGGVSLAVPAGRVTGLIGPNGAGKTTLFNVITGLLTPTGGGVRLGGHQLAGLAPHERARLGMARTFQQLELFGQLTVLENVLIAVRMRERWTRSRRRGGRHNAAGTGRPAGARPAGGRAEAAGLIARVGLTAVADERADSLPTGLGRLVELARALAIRPSVLLLDEPASGQDGQETARFAALLRELAADGMAILLVEHDMDLVMDVCEHLYVLDFGELMVAGSPAQVRSDPRVRTAYLGDTGSDQLVREPR</sequence>
<keyword evidence="2" id="KW-0547">Nucleotide-binding</keyword>
<dbReference type="PROSITE" id="PS50893">
    <property type="entry name" value="ABC_TRANSPORTER_2"/>
    <property type="match status" value="1"/>
</dbReference>
<dbReference type="SUPFAM" id="SSF52540">
    <property type="entry name" value="P-loop containing nucleoside triphosphate hydrolases"/>
    <property type="match status" value="1"/>
</dbReference>
<feature type="region of interest" description="Disordered" evidence="4">
    <location>
        <begin position="124"/>
        <end position="146"/>
    </location>
</feature>
<dbReference type="EMBL" id="FAOZ01000006">
    <property type="protein sequence ID" value="CUU56072.1"/>
    <property type="molecule type" value="Genomic_DNA"/>
</dbReference>
<name>A0A0S4QMG3_9ACTN</name>
<dbReference type="AlphaFoldDB" id="A0A0S4QMG3"/>
<dbReference type="InterPro" id="IPR032823">
    <property type="entry name" value="BCA_ABC_TP_C"/>
</dbReference>
<keyword evidence="1" id="KW-0813">Transport</keyword>
<dbReference type="GO" id="GO:0016887">
    <property type="term" value="F:ATP hydrolysis activity"/>
    <property type="evidence" value="ECO:0007669"/>
    <property type="project" value="InterPro"/>
</dbReference>
<evidence type="ECO:0000256" key="4">
    <source>
        <dbReference type="SAM" id="MobiDB-lite"/>
    </source>
</evidence>
<evidence type="ECO:0000256" key="1">
    <source>
        <dbReference type="ARBA" id="ARBA00022448"/>
    </source>
</evidence>
<dbReference type="SMART" id="SM00382">
    <property type="entry name" value="AAA"/>
    <property type="match status" value="1"/>
</dbReference>
<dbReference type="InterPro" id="IPR027417">
    <property type="entry name" value="P-loop_NTPase"/>
</dbReference>
<dbReference type="Pfam" id="PF12399">
    <property type="entry name" value="BCA_ABC_TP_C"/>
    <property type="match status" value="1"/>
</dbReference>
<dbReference type="Gene3D" id="3.40.50.300">
    <property type="entry name" value="P-loop containing nucleotide triphosphate hydrolases"/>
    <property type="match status" value="1"/>
</dbReference>
<organism evidence="6 7">
    <name type="scientific">Parafrankia irregularis</name>
    <dbReference type="NCBI Taxonomy" id="795642"/>
    <lineage>
        <taxon>Bacteria</taxon>
        <taxon>Bacillati</taxon>
        <taxon>Actinomycetota</taxon>
        <taxon>Actinomycetes</taxon>
        <taxon>Frankiales</taxon>
        <taxon>Frankiaceae</taxon>
        <taxon>Parafrankia</taxon>
    </lineage>
</organism>
<feature type="domain" description="ABC transporter" evidence="5">
    <location>
        <begin position="16"/>
        <end position="270"/>
    </location>
</feature>
<dbReference type="InterPro" id="IPR003593">
    <property type="entry name" value="AAA+_ATPase"/>
</dbReference>
<dbReference type="CDD" id="cd03219">
    <property type="entry name" value="ABC_Mj1267_LivG_branched"/>
    <property type="match status" value="1"/>
</dbReference>
<dbReference type="InterPro" id="IPR003439">
    <property type="entry name" value="ABC_transporter-like_ATP-bd"/>
</dbReference>
<evidence type="ECO:0000313" key="7">
    <source>
        <dbReference type="Proteomes" id="UP000198802"/>
    </source>
</evidence>
<dbReference type="GO" id="GO:0005886">
    <property type="term" value="C:plasma membrane"/>
    <property type="evidence" value="ECO:0007669"/>
    <property type="project" value="TreeGrafter"/>
</dbReference>
<evidence type="ECO:0000259" key="5">
    <source>
        <dbReference type="PROSITE" id="PS50893"/>
    </source>
</evidence>
<dbReference type="Pfam" id="PF00005">
    <property type="entry name" value="ABC_tran"/>
    <property type="match status" value="1"/>
</dbReference>
<proteinExistence type="predicted"/>
<evidence type="ECO:0000313" key="6">
    <source>
        <dbReference type="EMBL" id="CUU56072.1"/>
    </source>
</evidence>
<evidence type="ECO:0000256" key="3">
    <source>
        <dbReference type="ARBA" id="ARBA00022840"/>
    </source>
</evidence>
<reference evidence="7" key="1">
    <citation type="submission" date="2015-11" db="EMBL/GenBank/DDBJ databases">
        <authorList>
            <person name="Varghese N."/>
        </authorList>
    </citation>
    <scope>NUCLEOTIDE SEQUENCE [LARGE SCALE GENOMIC DNA]</scope>
    <source>
        <strain evidence="7">DSM 45899</strain>
    </source>
</reference>
<dbReference type="Proteomes" id="UP000198802">
    <property type="component" value="Unassembled WGS sequence"/>
</dbReference>
<dbReference type="InterPro" id="IPR051120">
    <property type="entry name" value="ABC_AA/LPS_Transport"/>
</dbReference>
<gene>
    <name evidence="6" type="ORF">Ga0074812_106327</name>
</gene>
<evidence type="ECO:0000256" key="2">
    <source>
        <dbReference type="ARBA" id="ARBA00022741"/>
    </source>
</evidence>
<dbReference type="GO" id="GO:0005524">
    <property type="term" value="F:ATP binding"/>
    <property type="evidence" value="ECO:0007669"/>
    <property type="project" value="UniProtKB-KW"/>
</dbReference>
<keyword evidence="3 6" id="KW-0067">ATP-binding</keyword>
<accession>A0A0S4QMG3</accession>
<feature type="compositionally biased region" description="Low complexity" evidence="4">
    <location>
        <begin position="131"/>
        <end position="146"/>
    </location>
</feature>
<dbReference type="PANTHER" id="PTHR45772">
    <property type="entry name" value="CONSERVED COMPONENT OF ABC TRANSPORTER FOR NATURAL AMINO ACIDS-RELATED"/>
    <property type="match status" value="1"/>
</dbReference>